<dbReference type="Gene3D" id="3.40.1280.10">
    <property type="match status" value="1"/>
</dbReference>
<feature type="domain" description="RNA 2-O ribose methyltransferase substrate binding" evidence="3">
    <location>
        <begin position="7"/>
        <end position="81"/>
    </location>
</feature>
<name>A0A0S3QRZ5_THET7</name>
<dbReference type="Pfam" id="PF00588">
    <property type="entry name" value="SpoU_methylase"/>
    <property type="match status" value="1"/>
</dbReference>
<dbReference type="SUPFAM" id="SSF75217">
    <property type="entry name" value="alpha/beta knot"/>
    <property type="match status" value="1"/>
</dbReference>
<dbReference type="InterPro" id="IPR013123">
    <property type="entry name" value="SpoU_subst-bd"/>
</dbReference>
<dbReference type="STRING" id="1298851.TST_0295"/>
<dbReference type="SUPFAM" id="SSF55315">
    <property type="entry name" value="L30e-like"/>
    <property type="match status" value="1"/>
</dbReference>
<reference evidence="5" key="1">
    <citation type="journal article" date="2018" name="Science">
        <title>A primordial and reversible TCA cycle in a facultatively chemolithoautotrophic thermophile.</title>
        <authorList>
            <person name="Nunoura T."/>
            <person name="Chikaraishi Y."/>
            <person name="Izaki R."/>
            <person name="Suwa T."/>
            <person name="Sato T."/>
            <person name="Harada T."/>
            <person name="Mori K."/>
            <person name="Kato Y."/>
            <person name="Miyazaki M."/>
            <person name="Shimamura S."/>
            <person name="Yanagawa K."/>
            <person name="Shuto A."/>
            <person name="Ohkouchi N."/>
            <person name="Fujita N."/>
            <person name="Takaki Y."/>
            <person name="Atomi H."/>
            <person name="Takai K."/>
        </authorList>
    </citation>
    <scope>NUCLEOTIDE SEQUENCE [LARGE SCALE GENOMIC DNA]</scope>
    <source>
        <strain evidence="5">DSM 17441 / JCM 13301 / NBRC 103674 / ABI70S6</strain>
    </source>
</reference>
<dbReference type="CDD" id="cd18103">
    <property type="entry name" value="SpoU-like_RlmB"/>
    <property type="match status" value="1"/>
</dbReference>
<evidence type="ECO:0000256" key="2">
    <source>
        <dbReference type="ARBA" id="ARBA00022679"/>
    </source>
</evidence>
<dbReference type="Gene3D" id="3.30.1330.30">
    <property type="match status" value="1"/>
</dbReference>
<dbReference type="InterPro" id="IPR004441">
    <property type="entry name" value="rRNA_MeTrfase_TrmH"/>
</dbReference>
<evidence type="ECO:0000313" key="5">
    <source>
        <dbReference type="Proteomes" id="UP000063234"/>
    </source>
</evidence>
<proteinExistence type="predicted"/>
<keyword evidence="2 4" id="KW-0808">Transferase</keyword>
<evidence type="ECO:0000256" key="1">
    <source>
        <dbReference type="ARBA" id="ARBA00022603"/>
    </source>
</evidence>
<dbReference type="Proteomes" id="UP000063234">
    <property type="component" value="Chromosome"/>
</dbReference>
<dbReference type="NCBIfam" id="TIGR00186">
    <property type="entry name" value="rRNA_methyl_3"/>
    <property type="match status" value="1"/>
</dbReference>
<dbReference type="EMBL" id="AP013035">
    <property type="protein sequence ID" value="BAT71103.1"/>
    <property type="molecule type" value="Genomic_DNA"/>
</dbReference>
<evidence type="ECO:0000313" key="4">
    <source>
        <dbReference type="EMBL" id="BAT71103.1"/>
    </source>
</evidence>
<protein>
    <submittedName>
        <fullName evidence="4">23S rRNA (Guanosine2251-2'-O)-methyltransferase</fullName>
        <ecNumber evidence="4">2.1.1.185</ecNumber>
    </submittedName>
</protein>
<dbReference type="AlphaFoldDB" id="A0A0S3QRZ5"/>
<keyword evidence="1 4" id="KW-0489">Methyltransferase</keyword>
<accession>A0A0S3QRZ5</accession>
<dbReference type="InterPro" id="IPR029026">
    <property type="entry name" value="tRNA_m1G_MTases_N"/>
</dbReference>
<dbReference type="EC" id="2.1.1.185" evidence="4"/>
<dbReference type="InterPro" id="IPR029064">
    <property type="entry name" value="Ribosomal_eL30-like_sf"/>
</dbReference>
<evidence type="ECO:0000259" key="3">
    <source>
        <dbReference type="SMART" id="SM00967"/>
    </source>
</evidence>
<dbReference type="PATRIC" id="fig|1298851.3.peg.305"/>
<dbReference type="GO" id="GO:0005829">
    <property type="term" value="C:cytosol"/>
    <property type="evidence" value="ECO:0007669"/>
    <property type="project" value="TreeGrafter"/>
</dbReference>
<dbReference type="GO" id="GO:0006396">
    <property type="term" value="P:RNA processing"/>
    <property type="evidence" value="ECO:0007669"/>
    <property type="project" value="InterPro"/>
</dbReference>
<dbReference type="Pfam" id="PF08032">
    <property type="entry name" value="SpoU_sub_bind"/>
    <property type="match status" value="1"/>
</dbReference>
<dbReference type="InterPro" id="IPR029028">
    <property type="entry name" value="Alpha/beta_knot_MTases"/>
</dbReference>
<dbReference type="KEGG" id="ttk:TST_0295"/>
<dbReference type="OrthoDB" id="9785673at2"/>
<sequence>MERKDNVIAGFRAVEEALLAGAPLHAVYIEKGKRGSRVGRIKSLAKELGVKVVEVRKKKLDLLTTARHQGFVALVSEVRFLDLWELLELVPKGENPLFVMLDGVTDVGNVGAILRTMDAAGGHGLIIQERNSPYFGEAMAKASAGAIWYVPVARVKNLNRAIEELKKEGFWVVVTVPGAEQSVFDFKEDVPLVVVLGEEEGGVRKSIIEKADFKLSIPQRGRVDSLNVSVAAGIILYHVARVRGWF</sequence>
<dbReference type="RefSeq" id="WP_068548996.1">
    <property type="nucleotide sequence ID" value="NZ_AP013035.1"/>
</dbReference>
<dbReference type="PANTHER" id="PTHR46429">
    <property type="entry name" value="23S RRNA (GUANOSINE-2'-O-)-METHYLTRANSFERASE RLMB"/>
    <property type="match status" value="1"/>
</dbReference>
<dbReference type="PANTHER" id="PTHR46429:SF1">
    <property type="entry name" value="23S RRNA (GUANOSINE-2'-O-)-METHYLTRANSFERASE RLMB"/>
    <property type="match status" value="1"/>
</dbReference>
<dbReference type="InterPro" id="IPR001537">
    <property type="entry name" value="SpoU_MeTrfase"/>
</dbReference>
<keyword evidence="5" id="KW-1185">Reference proteome</keyword>
<dbReference type="GO" id="GO:0032259">
    <property type="term" value="P:methylation"/>
    <property type="evidence" value="ECO:0007669"/>
    <property type="project" value="UniProtKB-KW"/>
</dbReference>
<gene>
    <name evidence="4" type="primary">rlmB</name>
    <name evidence="4" type="ORF">TST_0295</name>
</gene>
<organism evidence="4 5">
    <name type="scientific">Thermosulfidibacter takaii (strain DSM 17441 / JCM 13301 / NBRC 103674 / ABI70S6)</name>
    <dbReference type="NCBI Taxonomy" id="1298851"/>
    <lineage>
        <taxon>Bacteria</taxon>
        <taxon>Pseudomonadati</taxon>
        <taxon>Thermosulfidibacterota</taxon>
        <taxon>Thermosulfidibacteria</taxon>
        <taxon>Thermosulfidibacterales</taxon>
        <taxon>Thermosulfidibacteraceae</taxon>
    </lineage>
</organism>
<dbReference type="GO" id="GO:0008173">
    <property type="term" value="F:RNA methyltransferase activity"/>
    <property type="evidence" value="ECO:0007669"/>
    <property type="project" value="InterPro"/>
</dbReference>
<dbReference type="SMART" id="SM00967">
    <property type="entry name" value="SpoU_sub_bind"/>
    <property type="match status" value="1"/>
</dbReference>
<dbReference type="GO" id="GO:0003723">
    <property type="term" value="F:RNA binding"/>
    <property type="evidence" value="ECO:0007669"/>
    <property type="project" value="InterPro"/>
</dbReference>